<comment type="caution">
    <text evidence="1">The sequence shown here is derived from an EMBL/GenBank/DDBJ whole genome shotgun (WGS) entry which is preliminary data.</text>
</comment>
<evidence type="ECO:0000313" key="1">
    <source>
        <dbReference type="EMBL" id="TWT94864.1"/>
    </source>
</evidence>
<name>A0A5C6A4N7_9BACT</name>
<accession>A0A5C6A4N7</accession>
<reference evidence="1 2" key="1">
    <citation type="submission" date="2019-02" db="EMBL/GenBank/DDBJ databases">
        <title>Deep-cultivation of Planctomycetes and their phenomic and genomic characterization uncovers novel biology.</title>
        <authorList>
            <person name="Wiegand S."/>
            <person name="Jogler M."/>
            <person name="Boedeker C."/>
            <person name="Pinto D."/>
            <person name="Vollmers J."/>
            <person name="Rivas-Marin E."/>
            <person name="Kohn T."/>
            <person name="Peeters S.H."/>
            <person name="Heuer A."/>
            <person name="Rast P."/>
            <person name="Oberbeckmann S."/>
            <person name="Bunk B."/>
            <person name="Jeske O."/>
            <person name="Meyerdierks A."/>
            <person name="Storesund J.E."/>
            <person name="Kallscheuer N."/>
            <person name="Luecker S."/>
            <person name="Lage O.M."/>
            <person name="Pohl T."/>
            <person name="Merkel B.J."/>
            <person name="Hornburger P."/>
            <person name="Mueller R.-W."/>
            <person name="Bruemmer F."/>
            <person name="Labrenz M."/>
            <person name="Spormann A.M."/>
            <person name="Op Den Camp H."/>
            <person name="Overmann J."/>
            <person name="Amann R."/>
            <person name="Jetten M.S.M."/>
            <person name="Mascher T."/>
            <person name="Medema M.H."/>
            <person name="Devos D.P."/>
            <person name="Kaster A.-K."/>
            <person name="Ovreas L."/>
            <person name="Rohde M."/>
            <person name="Galperin M.Y."/>
            <person name="Jogler C."/>
        </authorList>
    </citation>
    <scope>NUCLEOTIDE SEQUENCE [LARGE SCALE GENOMIC DNA]</scope>
    <source>
        <strain evidence="1 2">Pla108</strain>
    </source>
</reference>
<gene>
    <name evidence="1" type="ORF">Pla108_37150</name>
</gene>
<evidence type="ECO:0000313" key="2">
    <source>
        <dbReference type="Proteomes" id="UP000317421"/>
    </source>
</evidence>
<proteinExistence type="predicted"/>
<keyword evidence="2" id="KW-1185">Reference proteome</keyword>
<dbReference type="RefSeq" id="WP_146446404.1">
    <property type="nucleotide sequence ID" value="NZ_SJPR01000006.1"/>
</dbReference>
<protein>
    <submittedName>
        <fullName evidence="1">Uncharacterized protein</fullName>
    </submittedName>
</protein>
<dbReference type="EMBL" id="SJPR01000006">
    <property type="protein sequence ID" value="TWT94864.1"/>
    <property type="molecule type" value="Genomic_DNA"/>
</dbReference>
<dbReference type="Proteomes" id="UP000317421">
    <property type="component" value="Unassembled WGS sequence"/>
</dbReference>
<organism evidence="1 2">
    <name type="scientific">Botrimarina colliarenosi</name>
    <dbReference type="NCBI Taxonomy" id="2528001"/>
    <lineage>
        <taxon>Bacteria</taxon>
        <taxon>Pseudomonadati</taxon>
        <taxon>Planctomycetota</taxon>
        <taxon>Planctomycetia</taxon>
        <taxon>Pirellulales</taxon>
        <taxon>Lacipirellulaceae</taxon>
        <taxon>Botrimarina</taxon>
    </lineage>
</organism>
<dbReference type="AlphaFoldDB" id="A0A5C6A4N7"/>
<sequence>MVQITIDKAMREKLFATGEVVVLVDESGQVLGRVLPEAPSSAGPPADWVPITPVPSEEELKRLSEYDGPGISTDELLARLRDKK</sequence>